<evidence type="ECO:0000256" key="1">
    <source>
        <dbReference type="SAM" id="SignalP"/>
    </source>
</evidence>
<dbReference type="EMBL" id="CANTFL010001407">
    <property type="protein sequence ID" value="CAI5739095.1"/>
    <property type="molecule type" value="Genomic_DNA"/>
</dbReference>
<keyword evidence="3" id="KW-1185">Reference proteome</keyword>
<protein>
    <recommendedName>
        <fullName evidence="4">RxLR effector candidate protein</fullName>
    </recommendedName>
</protein>
<reference evidence="2" key="1">
    <citation type="submission" date="2022-12" db="EMBL/GenBank/DDBJ databases">
        <authorList>
            <person name="Webb A."/>
        </authorList>
    </citation>
    <scope>NUCLEOTIDE SEQUENCE</scope>
    <source>
        <strain evidence="2">Hp1</strain>
    </source>
</reference>
<name>A0AAV0UTQ4_HYABA</name>
<organism evidence="2 3">
    <name type="scientific">Hyaloperonospora brassicae</name>
    <name type="common">Brassica downy mildew</name>
    <name type="synonym">Peronospora brassicae</name>
    <dbReference type="NCBI Taxonomy" id="162125"/>
    <lineage>
        <taxon>Eukaryota</taxon>
        <taxon>Sar</taxon>
        <taxon>Stramenopiles</taxon>
        <taxon>Oomycota</taxon>
        <taxon>Peronosporomycetes</taxon>
        <taxon>Peronosporales</taxon>
        <taxon>Peronosporaceae</taxon>
        <taxon>Hyaloperonospora</taxon>
    </lineage>
</organism>
<sequence>MRFIFAAAFAVAFVLVSTSSTASSVAEPSGASQIVPLAHDFSGRGEGRHHLRPDRMSTGIINAGEEERKTRGPLVEELKHIFLLAYVPYKWVEHMLARLKEKIGLIFGASKNKVKST</sequence>
<dbReference type="Proteomes" id="UP001162031">
    <property type="component" value="Unassembled WGS sequence"/>
</dbReference>
<evidence type="ECO:0000313" key="2">
    <source>
        <dbReference type="EMBL" id="CAI5739095.1"/>
    </source>
</evidence>
<evidence type="ECO:0008006" key="4">
    <source>
        <dbReference type="Google" id="ProtNLM"/>
    </source>
</evidence>
<accession>A0AAV0UTQ4</accession>
<proteinExistence type="predicted"/>
<feature type="chain" id="PRO_5043740399" description="RxLR effector candidate protein" evidence="1">
    <location>
        <begin position="23"/>
        <end position="117"/>
    </location>
</feature>
<comment type="caution">
    <text evidence="2">The sequence shown here is derived from an EMBL/GenBank/DDBJ whole genome shotgun (WGS) entry which is preliminary data.</text>
</comment>
<feature type="signal peptide" evidence="1">
    <location>
        <begin position="1"/>
        <end position="22"/>
    </location>
</feature>
<dbReference type="AlphaFoldDB" id="A0AAV0UTQ4"/>
<keyword evidence="1" id="KW-0732">Signal</keyword>
<evidence type="ECO:0000313" key="3">
    <source>
        <dbReference type="Proteomes" id="UP001162031"/>
    </source>
</evidence>
<gene>
    <name evidence="2" type="ORF">HBR001_LOCUS7705</name>
</gene>